<dbReference type="SUPFAM" id="SSF116726">
    <property type="entry name" value="TrkA C-terminal domain-like"/>
    <property type="match status" value="1"/>
</dbReference>
<dbReference type="PROSITE" id="PS51201">
    <property type="entry name" value="RCK_N"/>
    <property type="match status" value="1"/>
</dbReference>
<dbReference type="GO" id="GO:0006813">
    <property type="term" value="P:potassium ion transport"/>
    <property type="evidence" value="ECO:0007669"/>
    <property type="project" value="InterPro"/>
</dbReference>
<dbReference type="EMBL" id="REFI01000005">
    <property type="protein sequence ID" value="RMA79126.1"/>
    <property type="molecule type" value="Genomic_DNA"/>
</dbReference>
<proteinExistence type="predicted"/>
<dbReference type="PANTHER" id="PTHR43833">
    <property type="entry name" value="POTASSIUM CHANNEL PROTEIN 2-RELATED-RELATED"/>
    <property type="match status" value="1"/>
</dbReference>
<dbReference type="PROSITE" id="PS51202">
    <property type="entry name" value="RCK_C"/>
    <property type="match status" value="1"/>
</dbReference>
<dbReference type="OrthoDB" id="9776294at2"/>
<dbReference type="Pfam" id="PF02254">
    <property type="entry name" value="TrkA_N"/>
    <property type="match status" value="1"/>
</dbReference>
<gene>
    <name evidence="3" type="ORF">JN00_0178</name>
</gene>
<feature type="domain" description="RCK N-terminal" evidence="1">
    <location>
        <begin position="4"/>
        <end position="121"/>
    </location>
</feature>
<dbReference type="InterPro" id="IPR036291">
    <property type="entry name" value="NAD(P)-bd_dom_sf"/>
</dbReference>
<keyword evidence="4" id="KW-1185">Reference proteome</keyword>
<accession>A0A3M0A3A8</accession>
<sequence length="227" mass="25167">MKKIRTICIIGVGRFGSAITEALLADREHKIRLALLDKDEKVLSKFKDDVDEIYVADTAERKTLEAVNIDNYDVVIAASSDNIEIVAALSEIGVKKIIARATSKRHANVLKQIGVSTIISPEEEAGERVALLVANPSFLEYSQALHEVQDGFVVGSVNIKNPKFFNTKIKEINVRSQYQVNMVLVKRGVSSYIPDGDFVLQEDDIITMIGEPDGVTKAFDLFMNIQK</sequence>
<organism evidence="3 4">
    <name type="scientific">Metamycoplasma subdolum</name>
    <dbReference type="NCBI Taxonomy" id="92407"/>
    <lineage>
        <taxon>Bacteria</taxon>
        <taxon>Bacillati</taxon>
        <taxon>Mycoplasmatota</taxon>
        <taxon>Mycoplasmoidales</taxon>
        <taxon>Metamycoplasmataceae</taxon>
        <taxon>Metamycoplasma</taxon>
    </lineage>
</organism>
<dbReference type="InterPro" id="IPR006037">
    <property type="entry name" value="RCK_C"/>
</dbReference>
<evidence type="ECO:0000313" key="3">
    <source>
        <dbReference type="EMBL" id="RMA79126.1"/>
    </source>
</evidence>
<dbReference type="Pfam" id="PF02080">
    <property type="entry name" value="TrkA_C"/>
    <property type="match status" value="1"/>
</dbReference>
<dbReference type="Gene3D" id="3.30.70.1450">
    <property type="entry name" value="Regulator of K+ conductance, C-terminal domain"/>
    <property type="match status" value="1"/>
</dbReference>
<dbReference type="Gene3D" id="3.40.50.720">
    <property type="entry name" value="NAD(P)-binding Rossmann-like Domain"/>
    <property type="match status" value="1"/>
</dbReference>
<protein>
    <submittedName>
        <fullName evidence="3">Trk system potassium uptake protein TrkA</fullName>
    </submittedName>
</protein>
<dbReference type="RefSeq" id="WP_121940664.1">
    <property type="nucleotide sequence ID" value="NZ_CP137846.1"/>
</dbReference>
<dbReference type="InterPro" id="IPR003148">
    <property type="entry name" value="RCK_N"/>
</dbReference>
<feature type="domain" description="RCK C-terminal" evidence="2">
    <location>
        <begin position="140"/>
        <end position="225"/>
    </location>
</feature>
<evidence type="ECO:0000313" key="4">
    <source>
        <dbReference type="Proteomes" id="UP000267246"/>
    </source>
</evidence>
<comment type="caution">
    <text evidence="3">The sequence shown here is derived from an EMBL/GenBank/DDBJ whole genome shotgun (WGS) entry which is preliminary data.</text>
</comment>
<dbReference type="InterPro" id="IPR050721">
    <property type="entry name" value="Trk_Ktr_HKT_K-transport"/>
</dbReference>
<dbReference type="Proteomes" id="UP000267246">
    <property type="component" value="Unassembled WGS sequence"/>
</dbReference>
<dbReference type="AlphaFoldDB" id="A0A3M0A3A8"/>
<reference evidence="3 4" key="1">
    <citation type="submission" date="2018-10" db="EMBL/GenBank/DDBJ databases">
        <title>Genomic Encyclopedia of Archaeal and Bacterial Type Strains, Phase II (KMG-II): from individual species to whole genera.</title>
        <authorList>
            <person name="Goeker M."/>
        </authorList>
    </citation>
    <scope>NUCLEOTIDE SEQUENCE [LARGE SCALE GENOMIC DNA]</scope>
    <source>
        <strain evidence="3 4">ATCC 29870</strain>
    </source>
</reference>
<dbReference type="InterPro" id="IPR036721">
    <property type="entry name" value="RCK_C_sf"/>
</dbReference>
<dbReference type="GO" id="GO:0008324">
    <property type="term" value="F:monoatomic cation transmembrane transporter activity"/>
    <property type="evidence" value="ECO:0007669"/>
    <property type="project" value="InterPro"/>
</dbReference>
<evidence type="ECO:0000259" key="1">
    <source>
        <dbReference type="PROSITE" id="PS51201"/>
    </source>
</evidence>
<dbReference type="SUPFAM" id="SSF51735">
    <property type="entry name" value="NAD(P)-binding Rossmann-fold domains"/>
    <property type="match status" value="1"/>
</dbReference>
<dbReference type="PANTHER" id="PTHR43833:SF7">
    <property type="entry name" value="KTR SYSTEM POTASSIUM UPTAKE PROTEIN C"/>
    <property type="match status" value="1"/>
</dbReference>
<evidence type="ECO:0000259" key="2">
    <source>
        <dbReference type="PROSITE" id="PS51202"/>
    </source>
</evidence>
<name>A0A3M0A3A8_9BACT</name>